<sequence>MAIINHLKDKLWSYVSPRKTPSQRRDKEFQMRAPPLPQLKPIKAHRRSTMTEARSPAEESTPDNALRRMESLTLKDDQMAEMGDQDPAELPPSPPSSLESSALERAYTDVEGELIIDDIANALNPDSEGEWDANEDTVVLDEADYLEAQRQAAAKRELQRQRQDIQGRELRAAGWTEDAVFLFQKLGMRGFEPLLPAAWYSDFSFLPVDLFTHNLDKAFVKPVNPDQFSRGSKALYRLFEVGGRVRDAVANKPPIRTPEWQIRYHIQQYNKWAQIDANTYHNTLRTISLFDIIAVRKHVPAAAAEARMLKKLTKRAAQWRAAFEVRRTQDAAAATRGSKGKAPVVSSSADPGPDLPTLYGVVACHTVMAFVSYDVHAKTPMLRTVAMFDLGQDGYDVWNSLAIAIFVCHCRNRLLELREFLPRAEVLESSDDDV</sequence>
<feature type="region of interest" description="Disordered" evidence="1">
    <location>
        <begin position="15"/>
        <end position="66"/>
    </location>
</feature>
<feature type="region of interest" description="Disordered" evidence="1">
    <location>
        <begin position="82"/>
        <end position="102"/>
    </location>
</feature>
<name>A0A6A6VC19_9PLEO</name>
<keyword evidence="3" id="KW-1185">Reference proteome</keyword>
<dbReference type="Proteomes" id="UP000799440">
    <property type="component" value="Unassembled WGS sequence"/>
</dbReference>
<protein>
    <submittedName>
        <fullName evidence="2">Uncharacterized protein</fullName>
    </submittedName>
</protein>
<evidence type="ECO:0000313" key="2">
    <source>
        <dbReference type="EMBL" id="KAF2747683.1"/>
    </source>
</evidence>
<dbReference type="AlphaFoldDB" id="A0A6A6VC19"/>
<accession>A0A6A6VC19</accession>
<dbReference type="EMBL" id="MU006571">
    <property type="protein sequence ID" value="KAF2747683.1"/>
    <property type="molecule type" value="Genomic_DNA"/>
</dbReference>
<evidence type="ECO:0000256" key="1">
    <source>
        <dbReference type="SAM" id="MobiDB-lite"/>
    </source>
</evidence>
<proteinExistence type="predicted"/>
<gene>
    <name evidence="2" type="ORF">M011DRAFT_401869</name>
</gene>
<evidence type="ECO:0000313" key="3">
    <source>
        <dbReference type="Proteomes" id="UP000799440"/>
    </source>
</evidence>
<organism evidence="2 3">
    <name type="scientific">Sporormia fimetaria CBS 119925</name>
    <dbReference type="NCBI Taxonomy" id="1340428"/>
    <lineage>
        <taxon>Eukaryota</taxon>
        <taxon>Fungi</taxon>
        <taxon>Dikarya</taxon>
        <taxon>Ascomycota</taxon>
        <taxon>Pezizomycotina</taxon>
        <taxon>Dothideomycetes</taxon>
        <taxon>Pleosporomycetidae</taxon>
        <taxon>Pleosporales</taxon>
        <taxon>Sporormiaceae</taxon>
        <taxon>Sporormia</taxon>
    </lineage>
</organism>
<dbReference type="OrthoDB" id="5286775at2759"/>
<reference evidence="2" key="1">
    <citation type="journal article" date="2020" name="Stud. Mycol.">
        <title>101 Dothideomycetes genomes: a test case for predicting lifestyles and emergence of pathogens.</title>
        <authorList>
            <person name="Haridas S."/>
            <person name="Albert R."/>
            <person name="Binder M."/>
            <person name="Bloem J."/>
            <person name="Labutti K."/>
            <person name="Salamov A."/>
            <person name="Andreopoulos B."/>
            <person name="Baker S."/>
            <person name="Barry K."/>
            <person name="Bills G."/>
            <person name="Bluhm B."/>
            <person name="Cannon C."/>
            <person name="Castanera R."/>
            <person name="Culley D."/>
            <person name="Daum C."/>
            <person name="Ezra D."/>
            <person name="Gonzalez J."/>
            <person name="Henrissat B."/>
            <person name="Kuo A."/>
            <person name="Liang C."/>
            <person name="Lipzen A."/>
            <person name="Lutzoni F."/>
            <person name="Magnuson J."/>
            <person name="Mondo S."/>
            <person name="Nolan M."/>
            <person name="Ohm R."/>
            <person name="Pangilinan J."/>
            <person name="Park H.-J."/>
            <person name="Ramirez L."/>
            <person name="Alfaro M."/>
            <person name="Sun H."/>
            <person name="Tritt A."/>
            <person name="Yoshinaga Y."/>
            <person name="Zwiers L.-H."/>
            <person name="Turgeon B."/>
            <person name="Goodwin S."/>
            <person name="Spatafora J."/>
            <person name="Crous P."/>
            <person name="Grigoriev I."/>
        </authorList>
    </citation>
    <scope>NUCLEOTIDE SEQUENCE</scope>
    <source>
        <strain evidence="2">CBS 119925</strain>
    </source>
</reference>